<evidence type="ECO:0000313" key="1">
    <source>
        <dbReference type="EMBL" id="SEF38393.1"/>
    </source>
</evidence>
<organism evidence="1 2">
    <name type="scientific">Amycolatopsis pretoriensis</name>
    <dbReference type="NCBI Taxonomy" id="218821"/>
    <lineage>
        <taxon>Bacteria</taxon>
        <taxon>Bacillati</taxon>
        <taxon>Actinomycetota</taxon>
        <taxon>Actinomycetes</taxon>
        <taxon>Pseudonocardiales</taxon>
        <taxon>Pseudonocardiaceae</taxon>
        <taxon>Amycolatopsis</taxon>
    </lineage>
</organism>
<dbReference type="EMBL" id="FNUJ01000021">
    <property type="protein sequence ID" value="SEF38393.1"/>
    <property type="molecule type" value="Genomic_DNA"/>
</dbReference>
<keyword evidence="2" id="KW-1185">Reference proteome</keyword>
<dbReference type="RefSeq" id="WP_143051164.1">
    <property type="nucleotide sequence ID" value="NZ_FNUJ01000021.1"/>
</dbReference>
<name>A0A1H5RJ46_9PSEU</name>
<accession>A0A1H5RJ46</accession>
<dbReference type="Pfam" id="PF19882">
    <property type="entry name" value="DUF6355"/>
    <property type="match status" value="1"/>
</dbReference>
<sequence>MDASARPMPEKAEAAGCGYIGGGEYTHCDNGSGSTVMLDVQDIFFNVFHYCVGPGTTNLQPVIRWRVIGAWWNGGVGCDPGYYGPA</sequence>
<dbReference type="OrthoDB" id="3540574at2"/>
<gene>
    <name evidence="1" type="ORF">SAMN05421837_12124</name>
</gene>
<evidence type="ECO:0000313" key="2">
    <source>
        <dbReference type="Proteomes" id="UP000198878"/>
    </source>
</evidence>
<protein>
    <submittedName>
        <fullName evidence="1">Uncharacterized protein</fullName>
    </submittedName>
</protein>
<dbReference type="Proteomes" id="UP000198878">
    <property type="component" value="Unassembled WGS sequence"/>
</dbReference>
<reference evidence="2" key="1">
    <citation type="submission" date="2016-10" db="EMBL/GenBank/DDBJ databases">
        <authorList>
            <person name="Varghese N."/>
            <person name="Submissions S."/>
        </authorList>
    </citation>
    <scope>NUCLEOTIDE SEQUENCE [LARGE SCALE GENOMIC DNA]</scope>
    <source>
        <strain evidence="2">DSM 44654</strain>
    </source>
</reference>
<dbReference type="InterPro" id="IPR045935">
    <property type="entry name" value="DUF6355"/>
</dbReference>
<dbReference type="AlphaFoldDB" id="A0A1H5RJ46"/>
<proteinExistence type="predicted"/>